<keyword evidence="2" id="KW-0812">Transmembrane</keyword>
<evidence type="ECO:0000313" key="4">
    <source>
        <dbReference type="Proteomes" id="UP000308760"/>
    </source>
</evidence>
<organism evidence="3 4">
    <name type="scientific">Glycomyces buryatensis</name>
    <dbReference type="NCBI Taxonomy" id="2570927"/>
    <lineage>
        <taxon>Bacteria</taxon>
        <taxon>Bacillati</taxon>
        <taxon>Actinomycetota</taxon>
        <taxon>Actinomycetes</taxon>
        <taxon>Glycomycetales</taxon>
        <taxon>Glycomycetaceae</taxon>
        <taxon>Glycomyces</taxon>
    </lineage>
</organism>
<sequence length="335" mass="35736">MPGVVLIVAAVVLQASGNGFLTGNIGGTESMLLSFCAFASCAVVCNVITGVRRSTRPESLRRDTRRLLVYLNVSTAVAFLGLYWSYSLIPAPLASAIGIGMAPLVVSCIGFAKGQRRHVVVELCVGSVALLFVMAVTSRSLSIGQIAFDRSFVLGTGVAFIAGGLFATIPLLSYRLGRERISPVFVMAHRFHLTWMAALAILLLRPAELVEIVAAGRLGFIAAVAVAGIALPLYLLQIGMQRTAPLFMTLLYSIQPSLTYIAAVAVSPLKFDLLTFVFINASLATAFGGPLLITRLRQRGRDDHDPSEGRTLVGTGARPPRPPADRDLEKVAGRR</sequence>
<feature type="transmembrane region" description="Helical" evidence="2">
    <location>
        <begin position="247"/>
        <end position="267"/>
    </location>
</feature>
<evidence type="ECO:0000256" key="1">
    <source>
        <dbReference type="SAM" id="MobiDB-lite"/>
    </source>
</evidence>
<dbReference type="OrthoDB" id="4215223at2"/>
<evidence type="ECO:0000313" key="3">
    <source>
        <dbReference type="EMBL" id="THV41393.1"/>
    </source>
</evidence>
<feature type="transmembrane region" description="Helical" evidence="2">
    <location>
        <begin position="119"/>
        <end position="140"/>
    </location>
</feature>
<proteinExistence type="predicted"/>
<protein>
    <recommendedName>
        <fullName evidence="5">DMT family transporter</fullName>
    </recommendedName>
</protein>
<feature type="compositionally biased region" description="Basic and acidic residues" evidence="1">
    <location>
        <begin position="299"/>
        <end position="308"/>
    </location>
</feature>
<dbReference type="EMBL" id="STGY01000044">
    <property type="protein sequence ID" value="THV41393.1"/>
    <property type="molecule type" value="Genomic_DNA"/>
</dbReference>
<gene>
    <name evidence="3" type="ORF">FAB82_11370</name>
</gene>
<reference evidence="3 4" key="2">
    <citation type="submission" date="2019-05" db="EMBL/GenBank/DDBJ databases">
        <title>Glycomyces buryatensis sp. nov.</title>
        <authorList>
            <person name="Nikitina E."/>
        </authorList>
    </citation>
    <scope>NUCLEOTIDE SEQUENCE [LARGE SCALE GENOMIC DNA]</scope>
    <source>
        <strain evidence="3 4">18</strain>
    </source>
</reference>
<feature type="region of interest" description="Disordered" evidence="1">
    <location>
        <begin position="299"/>
        <end position="335"/>
    </location>
</feature>
<dbReference type="Proteomes" id="UP000308760">
    <property type="component" value="Unassembled WGS sequence"/>
</dbReference>
<comment type="caution">
    <text evidence="3">The sequence shown here is derived from an EMBL/GenBank/DDBJ whole genome shotgun (WGS) entry which is preliminary data.</text>
</comment>
<reference evidence="4" key="1">
    <citation type="submission" date="2019-04" db="EMBL/GenBank/DDBJ databases">
        <title>Nocardioides xinjiangensis sp. nov.</title>
        <authorList>
            <person name="Liu S."/>
        </authorList>
    </citation>
    <scope>NUCLEOTIDE SEQUENCE [LARGE SCALE GENOMIC DNA]</scope>
    <source>
        <strain evidence="4">18</strain>
    </source>
</reference>
<keyword evidence="4" id="KW-1185">Reference proteome</keyword>
<feature type="compositionally biased region" description="Basic and acidic residues" evidence="1">
    <location>
        <begin position="323"/>
        <end position="335"/>
    </location>
</feature>
<accession>A0A4S8QA92</accession>
<feature type="transmembrane region" description="Helical" evidence="2">
    <location>
        <begin position="184"/>
        <end position="204"/>
    </location>
</feature>
<feature type="transmembrane region" description="Helical" evidence="2">
    <location>
        <begin position="92"/>
        <end position="112"/>
    </location>
</feature>
<dbReference type="RefSeq" id="WP_136534663.1">
    <property type="nucleotide sequence ID" value="NZ_STGY01000044.1"/>
</dbReference>
<feature type="transmembrane region" description="Helical" evidence="2">
    <location>
        <begin position="216"/>
        <end position="235"/>
    </location>
</feature>
<name>A0A4S8QA92_9ACTN</name>
<keyword evidence="2" id="KW-0472">Membrane</keyword>
<feature type="transmembrane region" description="Helical" evidence="2">
    <location>
        <begin position="31"/>
        <end position="51"/>
    </location>
</feature>
<feature type="transmembrane region" description="Helical" evidence="2">
    <location>
        <begin position="152"/>
        <end position="172"/>
    </location>
</feature>
<feature type="transmembrane region" description="Helical" evidence="2">
    <location>
        <begin position="273"/>
        <end position="293"/>
    </location>
</feature>
<keyword evidence="2" id="KW-1133">Transmembrane helix</keyword>
<dbReference type="AlphaFoldDB" id="A0A4S8QA92"/>
<feature type="transmembrane region" description="Helical" evidence="2">
    <location>
        <begin position="67"/>
        <end position="86"/>
    </location>
</feature>
<evidence type="ECO:0008006" key="5">
    <source>
        <dbReference type="Google" id="ProtNLM"/>
    </source>
</evidence>
<evidence type="ECO:0000256" key="2">
    <source>
        <dbReference type="SAM" id="Phobius"/>
    </source>
</evidence>